<dbReference type="Gene3D" id="6.10.140.1030">
    <property type="match status" value="1"/>
</dbReference>
<dbReference type="Gene3D" id="3.90.320.10">
    <property type="match status" value="1"/>
</dbReference>
<organism evidence="17 18">
    <name type="scientific">Clostridium oceanicum</name>
    <dbReference type="NCBI Taxonomy" id="1543"/>
    <lineage>
        <taxon>Bacteria</taxon>
        <taxon>Bacillati</taxon>
        <taxon>Bacillota</taxon>
        <taxon>Clostridia</taxon>
        <taxon>Eubacteriales</taxon>
        <taxon>Clostridiaceae</taxon>
        <taxon>Clostridium</taxon>
    </lineage>
</organism>
<dbReference type="HAMAP" id="MF_01452">
    <property type="entry name" value="AddB_type1"/>
    <property type="match status" value="1"/>
</dbReference>
<dbReference type="Pfam" id="PF21445">
    <property type="entry name" value="ADDB_N"/>
    <property type="match status" value="1"/>
</dbReference>
<evidence type="ECO:0000256" key="11">
    <source>
        <dbReference type="ARBA" id="ARBA00023014"/>
    </source>
</evidence>
<keyword evidence="1 14" id="KW-0004">4Fe-4S</keyword>
<dbReference type="EC" id="3.1.-.-" evidence="14"/>
<evidence type="ECO:0000259" key="15">
    <source>
        <dbReference type="Pfam" id="PF12705"/>
    </source>
</evidence>
<dbReference type="EMBL" id="BAAACG010000008">
    <property type="protein sequence ID" value="GAA0739743.1"/>
    <property type="molecule type" value="Genomic_DNA"/>
</dbReference>
<reference evidence="17 18" key="1">
    <citation type="journal article" date="2019" name="Int. J. Syst. Evol. Microbiol.">
        <title>The Global Catalogue of Microorganisms (GCM) 10K type strain sequencing project: providing services to taxonomists for standard genome sequencing and annotation.</title>
        <authorList>
            <consortium name="The Broad Institute Genomics Platform"/>
            <consortium name="The Broad Institute Genome Sequencing Center for Infectious Disease"/>
            <person name="Wu L."/>
            <person name="Ma J."/>
        </authorList>
    </citation>
    <scope>NUCLEOTIDE SEQUENCE [LARGE SCALE GENOMIC DNA]</scope>
    <source>
        <strain evidence="17 18">JCM 1407</strain>
    </source>
</reference>
<feature type="binding site" evidence="14">
    <location>
        <position position="1106"/>
    </location>
    <ligand>
        <name>[4Fe-4S] cluster</name>
        <dbReference type="ChEBI" id="CHEBI:49883"/>
    </ligand>
</feature>
<dbReference type="PANTHER" id="PTHR30591:SF1">
    <property type="entry name" value="RECBCD ENZYME SUBUNIT RECC"/>
    <property type="match status" value="1"/>
</dbReference>
<keyword evidence="10 14" id="KW-0408">Iron</keyword>
<keyword evidence="9 14" id="KW-0067">ATP-binding</keyword>
<dbReference type="InterPro" id="IPR049035">
    <property type="entry name" value="ADDB_N"/>
</dbReference>
<name>A0ABN1JH77_9CLOT</name>
<dbReference type="Pfam" id="PF12705">
    <property type="entry name" value="PDDEXK_1"/>
    <property type="match status" value="1"/>
</dbReference>
<evidence type="ECO:0000256" key="4">
    <source>
        <dbReference type="ARBA" id="ARBA00022741"/>
    </source>
</evidence>
<accession>A0ABN1JH77</accession>
<sequence>MSLRFIYGRAGTGKTNYCLNAIKKRIDDEVERPLIFLVPEQFSFGAEKNLLNMVGEKGTLKAEVLSFKRMAYRVFNEVGGLTLTHMNDSGKSMLIYNIMKDNTKKLRVFKKSSKMQGFVTKVSDLISEFKRYNITPKELFSNIDNIEEDSLKNKIYDLALIFEEFEDRLHKNYIDSDDDLTLLYDKLDKSKRFDNAEIWIDEFTSFTLQQYGILEKLLSKAYRINITLCTDYLNKGLSVDSTDVFGAIKGTEDKFIKIIEENNIKLDKPIALKCDPCFRFKENIELQHMEKNLFSYPYSEFKGETKDISIFKSSNKYTEIENTAIDIIRLCREKNCRFKEIAVITGDLEGYESIVKAIFKEYNIPHFIDEKREINNNPLILIVISAIEILSKNWSYESVFRYLKTGLLNIDKDCLSLLENYVLYNGIRGYKWIEDKDWEYDIPDNYNVEDDKKEKIISLINETRYKIVNPLLEFYKDLKKDSNVKEMCESLYNFLCHIKLPEKIEELIENFNEKKEIEKVNEYNQIWNIIIDVLDQLVEVIGDKKISLKEFTKILQTGFSEYEIGLIPPTLDQVIVGNIKRLRSHNIKVLYIVGVNDGIFPLPALDDGIINDSNREYLSEKGMEIGKDSKSVIFEDQYLVYSTLTTPNKYLRLSYPISTIEGKTLRPSIIISRLKKIFPNICEESDIVNINNDKEDLKNISLPKPTFGKLISRLRKDVDDSNVNSLWADVYKWYHNNEKWDKKLDTVIKGFEYTNQSEYIDTKKIRKLYGKHLTVSVSRIEKFSKCPFSYFVQYGLKAKDRKIYNLTYPDIGILMHGVLEDFSKKLENQNLTWDNLDMNWAEKEIDRCIETQLDKNSLSILNSSKRYKYITESVKKILRRSVWIIGKQIKQGEFKPKNYEVSFDVEGDYPPISISLHSGENVNLIGRIDRVDLLEKDGVSYLRIIDYKSGTKEFKLSEVYYGIQIQLLIYLDAILTEIENRLHKKAEPGAMLYLKLDDPLIKNSKDMSDEEIEKNIIKHMKMKGLLLNDPDVIKDMDKLITGISDIIPAMMKKDGSISTSRSSVADEREFYILRRYVRKIIVEICEEMLEGNIKISPYKNKDVSSCDYCIYSPICKFDTEIKDNNYNILNDKKDGEIWTLMEEKINKD</sequence>
<dbReference type="Gene3D" id="3.40.50.300">
    <property type="entry name" value="P-loop containing nucleotide triphosphate hydrolases"/>
    <property type="match status" value="4"/>
</dbReference>
<keyword evidence="2 14" id="KW-0540">Nuclease</keyword>
<comment type="similarity">
    <text evidence="14">Belongs to the helicase family. AddB/RexB type 1 subfamily.</text>
</comment>
<feature type="binding site" evidence="14">
    <location>
        <position position="1115"/>
    </location>
    <ligand>
        <name>[4Fe-4S] cluster</name>
        <dbReference type="ChEBI" id="CHEBI:49883"/>
    </ligand>
</feature>
<dbReference type="NCBIfam" id="TIGR02773">
    <property type="entry name" value="addB_Gpos"/>
    <property type="match status" value="1"/>
</dbReference>
<dbReference type="InterPro" id="IPR014140">
    <property type="entry name" value="DNA_helicase_suAddB"/>
</dbReference>
<feature type="binding site" evidence="14">
    <location>
        <position position="1109"/>
    </location>
    <ligand>
        <name>[4Fe-4S] cluster</name>
        <dbReference type="ChEBI" id="CHEBI:49883"/>
    </ligand>
</feature>
<feature type="domain" description="ATP-dependent helicase/deoxyribonuclease subunit B N-terminal" evidence="16">
    <location>
        <begin position="5"/>
        <end position="290"/>
    </location>
</feature>
<evidence type="ECO:0000256" key="1">
    <source>
        <dbReference type="ARBA" id="ARBA00022485"/>
    </source>
</evidence>
<evidence type="ECO:0000256" key="8">
    <source>
        <dbReference type="ARBA" id="ARBA00022839"/>
    </source>
</evidence>
<evidence type="ECO:0000256" key="14">
    <source>
        <dbReference type="HAMAP-Rule" id="MF_01452"/>
    </source>
</evidence>
<keyword evidence="11 14" id="KW-0411">Iron-sulfur</keyword>
<evidence type="ECO:0000256" key="7">
    <source>
        <dbReference type="ARBA" id="ARBA00022806"/>
    </source>
</evidence>
<keyword evidence="8 14" id="KW-0269">Exonuclease</keyword>
<evidence type="ECO:0000256" key="9">
    <source>
        <dbReference type="ARBA" id="ARBA00022840"/>
    </source>
</evidence>
<evidence type="ECO:0000313" key="18">
    <source>
        <dbReference type="Proteomes" id="UP001501510"/>
    </source>
</evidence>
<proteinExistence type="inferred from homology"/>
<comment type="function">
    <text evidence="14">The heterodimer acts as both an ATP-dependent DNA helicase and an ATP-dependent, dual-direction single-stranded exonuclease. Recognizes the chi site generating a DNA molecule suitable for the initiation of homologous recombination. The AddB subunit has 5' -&gt; 3' nuclease activity but not helicase activity.</text>
</comment>
<evidence type="ECO:0000256" key="13">
    <source>
        <dbReference type="ARBA" id="ARBA00023204"/>
    </source>
</evidence>
<evidence type="ECO:0000256" key="5">
    <source>
        <dbReference type="ARBA" id="ARBA00022763"/>
    </source>
</evidence>
<protein>
    <recommendedName>
        <fullName evidence="14">ATP-dependent helicase/deoxyribonuclease subunit B</fullName>
        <ecNumber evidence="14">3.1.-.-</ecNumber>
    </recommendedName>
    <alternativeName>
        <fullName evidence="14">ATP-dependent helicase/nuclease subunit AddB</fullName>
    </alternativeName>
</protein>
<gene>
    <name evidence="14 17" type="primary">addB</name>
    <name evidence="17" type="ORF">GCM10008906_18890</name>
</gene>
<evidence type="ECO:0000259" key="16">
    <source>
        <dbReference type="Pfam" id="PF21445"/>
    </source>
</evidence>
<feature type="domain" description="PD-(D/E)XK endonuclease-like" evidence="15">
    <location>
        <begin position="774"/>
        <end position="1116"/>
    </location>
</feature>
<evidence type="ECO:0000256" key="10">
    <source>
        <dbReference type="ARBA" id="ARBA00023004"/>
    </source>
</evidence>
<dbReference type="RefSeq" id="WP_343761058.1">
    <property type="nucleotide sequence ID" value="NZ_BAAACG010000008.1"/>
</dbReference>
<dbReference type="InterPro" id="IPR027417">
    <property type="entry name" value="P-loop_NTPase"/>
</dbReference>
<evidence type="ECO:0000313" key="17">
    <source>
        <dbReference type="EMBL" id="GAA0739743.1"/>
    </source>
</evidence>
<dbReference type="PANTHER" id="PTHR30591">
    <property type="entry name" value="RECBCD ENZYME SUBUNIT RECC"/>
    <property type="match status" value="1"/>
</dbReference>
<feature type="binding site" evidence="14">
    <location>
        <position position="786"/>
    </location>
    <ligand>
        <name>[4Fe-4S] cluster</name>
        <dbReference type="ChEBI" id="CHEBI:49883"/>
    </ligand>
</feature>
<keyword evidence="5 14" id="KW-0227">DNA damage</keyword>
<keyword evidence="7 14" id="KW-0347">Helicase</keyword>
<comment type="subunit">
    <text evidence="14">Heterodimer of AddA and AddB.</text>
</comment>
<evidence type="ECO:0000256" key="3">
    <source>
        <dbReference type="ARBA" id="ARBA00022723"/>
    </source>
</evidence>
<keyword evidence="6 14" id="KW-0378">Hydrolase</keyword>
<keyword evidence="4 14" id="KW-0547">Nucleotide-binding</keyword>
<evidence type="ECO:0000256" key="6">
    <source>
        <dbReference type="ARBA" id="ARBA00022801"/>
    </source>
</evidence>
<comment type="caution">
    <text evidence="17">The sequence shown here is derived from an EMBL/GenBank/DDBJ whole genome shotgun (WGS) entry which is preliminary data.</text>
</comment>
<dbReference type="InterPro" id="IPR011604">
    <property type="entry name" value="PDDEXK-like_dom_sf"/>
</dbReference>
<evidence type="ECO:0000256" key="12">
    <source>
        <dbReference type="ARBA" id="ARBA00023125"/>
    </source>
</evidence>
<keyword evidence="12 14" id="KW-0238">DNA-binding</keyword>
<keyword evidence="18" id="KW-1185">Reference proteome</keyword>
<dbReference type="GO" id="GO:0004386">
    <property type="term" value="F:helicase activity"/>
    <property type="evidence" value="ECO:0007669"/>
    <property type="project" value="UniProtKB-KW"/>
</dbReference>
<evidence type="ECO:0000256" key="2">
    <source>
        <dbReference type="ARBA" id="ARBA00022722"/>
    </source>
</evidence>
<keyword evidence="3 14" id="KW-0479">Metal-binding</keyword>
<comment type="cofactor">
    <cofactor evidence="14">
        <name>[4Fe-4S] cluster</name>
        <dbReference type="ChEBI" id="CHEBI:49883"/>
    </cofactor>
    <text evidence="14">Binds 1 [4Fe-4S] cluster.</text>
</comment>
<comment type="miscellaneous">
    <text evidence="14">Despite having conserved helicase domains, this subunit does not have helicase activity.</text>
</comment>
<comment type="cofactor">
    <cofactor evidence="14">
        <name>Mg(2+)</name>
        <dbReference type="ChEBI" id="CHEBI:18420"/>
    </cofactor>
</comment>
<dbReference type="InterPro" id="IPR038726">
    <property type="entry name" value="PDDEXK_AddAB-type"/>
</dbReference>
<dbReference type="Proteomes" id="UP001501510">
    <property type="component" value="Unassembled WGS sequence"/>
</dbReference>
<dbReference type="SUPFAM" id="SSF52540">
    <property type="entry name" value="P-loop containing nucleoside triphosphate hydrolases"/>
    <property type="match status" value="2"/>
</dbReference>
<keyword evidence="13 14" id="KW-0234">DNA repair</keyword>